<evidence type="ECO:0000313" key="1">
    <source>
        <dbReference type="EMBL" id="OGG23607.1"/>
    </source>
</evidence>
<dbReference type="Proteomes" id="UP000178759">
    <property type="component" value="Unassembled WGS sequence"/>
</dbReference>
<reference evidence="1 2" key="1">
    <citation type="journal article" date="2016" name="Nat. Commun.">
        <title>Thousands of microbial genomes shed light on interconnected biogeochemical processes in an aquifer system.</title>
        <authorList>
            <person name="Anantharaman K."/>
            <person name="Brown C.T."/>
            <person name="Hug L.A."/>
            <person name="Sharon I."/>
            <person name="Castelle C.J."/>
            <person name="Probst A.J."/>
            <person name="Thomas B.C."/>
            <person name="Singh A."/>
            <person name="Wilkins M.J."/>
            <person name="Karaoz U."/>
            <person name="Brodie E.L."/>
            <person name="Williams K.H."/>
            <person name="Hubbard S.S."/>
            <person name="Banfield J.F."/>
        </authorList>
    </citation>
    <scope>NUCLEOTIDE SEQUENCE [LARGE SCALE GENOMIC DNA]</scope>
</reference>
<proteinExistence type="predicted"/>
<name>A0A1F6AH67_9BACT</name>
<dbReference type="AlphaFoldDB" id="A0A1F6AH67"/>
<dbReference type="STRING" id="1798392.A3A79_00080"/>
<gene>
    <name evidence="1" type="ORF">A3A79_00080</name>
</gene>
<comment type="caution">
    <text evidence="1">The sequence shown here is derived from an EMBL/GenBank/DDBJ whole genome shotgun (WGS) entry which is preliminary data.</text>
</comment>
<protein>
    <submittedName>
        <fullName evidence="1">Uncharacterized protein</fullName>
    </submittedName>
</protein>
<evidence type="ECO:0000313" key="2">
    <source>
        <dbReference type="Proteomes" id="UP000178759"/>
    </source>
</evidence>
<accession>A0A1F6AH67</accession>
<sequence>MVKVELDWQRIHFPRQTLKQKLENFVMAYIIGPLAWRSIGFKPHLSELIKIDKNTDWKAFGPFDPDPRGEGF</sequence>
<organism evidence="1 2">
    <name type="scientific">Candidatus Gottesmanbacteria bacterium RIFCSPLOWO2_01_FULL_43_11b</name>
    <dbReference type="NCBI Taxonomy" id="1798392"/>
    <lineage>
        <taxon>Bacteria</taxon>
        <taxon>Candidatus Gottesmaniibacteriota</taxon>
    </lineage>
</organism>
<dbReference type="EMBL" id="MFJV01000001">
    <property type="protein sequence ID" value="OGG23607.1"/>
    <property type="molecule type" value="Genomic_DNA"/>
</dbReference>